<reference evidence="3 4" key="1">
    <citation type="journal article" date="2015" name="Stand. Genomic Sci.">
        <title>Genomic Encyclopedia of Bacterial and Archaeal Type Strains, Phase III: the genomes of soil and plant-associated and newly described type strains.</title>
        <authorList>
            <person name="Whitman W.B."/>
            <person name="Woyke T."/>
            <person name="Klenk H.P."/>
            <person name="Zhou Y."/>
            <person name="Lilburn T.G."/>
            <person name="Beck B.J."/>
            <person name="De Vos P."/>
            <person name="Vandamme P."/>
            <person name="Eisen J.A."/>
            <person name="Garrity G."/>
            <person name="Hugenholtz P."/>
            <person name="Kyrpides N.C."/>
        </authorList>
    </citation>
    <scope>NUCLEOTIDE SEQUENCE [LARGE SCALE GENOMIC DNA]</scope>
    <source>
        <strain evidence="3 4">AC4r</strain>
    </source>
</reference>
<gene>
    <name evidence="3" type="ORF">EV140_0623</name>
</gene>
<proteinExistence type="predicted"/>
<feature type="region of interest" description="Disordered" evidence="1">
    <location>
        <begin position="1"/>
        <end position="29"/>
    </location>
</feature>
<feature type="domain" description="NERD" evidence="2">
    <location>
        <begin position="57"/>
        <end position="160"/>
    </location>
</feature>
<keyword evidence="4" id="KW-1185">Reference proteome</keyword>
<evidence type="ECO:0000313" key="4">
    <source>
        <dbReference type="Proteomes" id="UP000292408"/>
    </source>
</evidence>
<evidence type="ECO:0000256" key="1">
    <source>
        <dbReference type="SAM" id="MobiDB-lite"/>
    </source>
</evidence>
<dbReference type="PROSITE" id="PS50965">
    <property type="entry name" value="NERD"/>
    <property type="match status" value="1"/>
</dbReference>
<dbReference type="Proteomes" id="UP000292408">
    <property type="component" value="Unassembled WGS sequence"/>
</dbReference>
<accession>A0A4Q7TTT3</accession>
<evidence type="ECO:0000259" key="2">
    <source>
        <dbReference type="PROSITE" id="PS50965"/>
    </source>
</evidence>
<feature type="compositionally biased region" description="Basic and acidic residues" evidence="1">
    <location>
        <begin position="17"/>
        <end position="29"/>
    </location>
</feature>
<name>A0A4Q7TTT3_9MICO</name>
<dbReference type="OrthoDB" id="4246706at2"/>
<dbReference type="AlphaFoldDB" id="A0A4Q7TTT3"/>
<dbReference type="InterPro" id="IPR011528">
    <property type="entry name" value="NERD"/>
</dbReference>
<evidence type="ECO:0000313" key="3">
    <source>
        <dbReference type="EMBL" id="RZT64375.1"/>
    </source>
</evidence>
<protein>
    <submittedName>
        <fullName evidence="3">Nuclease-like protein</fullName>
    </submittedName>
</protein>
<comment type="caution">
    <text evidence="3">The sequence shown here is derived from an EMBL/GenBank/DDBJ whole genome shotgun (WGS) entry which is preliminary data.</text>
</comment>
<sequence length="219" mass="23748">MSDSTERPLPRAGVSARAEHERRRAKDEAATRAAWGKLGGIAVALTPERSSTRVWATGAIGEEVVGAKLDAIASDQIRVLHDRRIPKSRANIDHIVVTPGGVWVIDTKRYVDKRIEKRVEGGLFSPRVEKLWVGGDNTKLVAGMTKQVALVEAAVPGVPVKGVLCFVEGDWAWFADPFTVSDVLVLWPKKLVQLLTKEPSVGVDVAAVHDALATTFRSS</sequence>
<dbReference type="EMBL" id="SGXT01000011">
    <property type="protein sequence ID" value="RZT64375.1"/>
    <property type="molecule type" value="Genomic_DNA"/>
</dbReference>
<dbReference type="Pfam" id="PF08378">
    <property type="entry name" value="NERD"/>
    <property type="match status" value="1"/>
</dbReference>
<organism evidence="3 4">
    <name type="scientific">Microcella alkaliphila</name>
    <dbReference type="NCBI Taxonomy" id="279828"/>
    <lineage>
        <taxon>Bacteria</taxon>
        <taxon>Bacillati</taxon>
        <taxon>Actinomycetota</taxon>
        <taxon>Actinomycetes</taxon>
        <taxon>Micrococcales</taxon>
        <taxon>Microbacteriaceae</taxon>
        <taxon>Microcella</taxon>
    </lineage>
</organism>
<dbReference type="RefSeq" id="WP_130280894.1">
    <property type="nucleotide sequence ID" value="NZ_SGXT01000011.1"/>
</dbReference>